<dbReference type="GO" id="GO:0004673">
    <property type="term" value="F:protein histidine kinase activity"/>
    <property type="evidence" value="ECO:0007669"/>
    <property type="project" value="UniProtKB-EC"/>
</dbReference>
<protein>
    <recommendedName>
        <fullName evidence="2">histidine kinase</fullName>
        <ecNumber evidence="2">2.7.13.3</ecNumber>
    </recommendedName>
</protein>
<keyword evidence="3" id="KW-0808">Transferase</keyword>
<dbReference type="InterPro" id="IPR050980">
    <property type="entry name" value="2C_sensor_his_kinase"/>
</dbReference>
<evidence type="ECO:0000256" key="6">
    <source>
        <dbReference type="ARBA" id="ARBA00022840"/>
    </source>
</evidence>
<dbReference type="Pfam" id="PF02518">
    <property type="entry name" value="HATPase_c"/>
    <property type="match status" value="1"/>
</dbReference>
<dbReference type="Proteomes" id="UP000826722">
    <property type="component" value="Chromosome"/>
</dbReference>
<comment type="catalytic activity">
    <reaction evidence="1">
        <text>ATP + protein L-histidine = ADP + protein N-phospho-L-histidine.</text>
        <dbReference type="EC" id="2.7.13.3"/>
    </reaction>
</comment>
<dbReference type="Gene3D" id="3.30.565.10">
    <property type="entry name" value="Histidine kinase-like ATPase, C-terminal domain"/>
    <property type="match status" value="1"/>
</dbReference>
<evidence type="ECO:0000256" key="3">
    <source>
        <dbReference type="ARBA" id="ARBA00022679"/>
    </source>
</evidence>
<gene>
    <name evidence="9" type="ORF">ZMTM_02310</name>
</gene>
<feature type="transmembrane region" description="Helical" evidence="7">
    <location>
        <begin position="47"/>
        <end position="79"/>
    </location>
</feature>
<evidence type="ECO:0000256" key="2">
    <source>
        <dbReference type="ARBA" id="ARBA00012438"/>
    </source>
</evidence>
<dbReference type="PANTHER" id="PTHR44936:SF10">
    <property type="entry name" value="SENSOR PROTEIN RSTB"/>
    <property type="match status" value="1"/>
</dbReference>
<dbReference type="SUPFAM" id="SSF55874">
    <property type="entry name" value="ATPase domain of HSP90 chaperone/DNA topoisomerase II/histidine kinase"/>
    <property type="match status" value="1"/>
</dbReference>
<dbReference type="PANTHER" id="PTHR44936">
    <property type="entry name" value="SENSOR PROTEIN CREC"/>
    <property type="match status" value="1"/>
</dbReference>
<feature type="transmembrane region" description="Helical" evidence="7">
    <location>
        <begin position="186"/>
        <end position="205"/>
    </location>
</feature>
<feature type="transmembrane region" description="Helical" evidence="7">
    <location>
        <begin position="16"/>
        <end position="35"/>
    </location>
</feature>
<keyword evidence="5" id="KW-0418">Kinase</keyword>
<dbReference type="SMART" id="SM00387">
    <property type="entry name" value="HATPase_c"/>
    <property type="match status" value="1"/>
</dbReference>
<keyword evidence="7" id="KW-0812">Transmembrane</keyword>
<evidence type="ECO:0000313" key="9">
    <source>
        <dbReference type="EMBL" id="BCM23972.1"/>
    </source>
</evidence>
<keyword evidence="7" id="KW-1133">Transmembrane helix</keyword>
<organism evidence="9 10">
    <name type="scientific">Methyloradius palustris</name>
    <dbReference type="NCBI Taxonomy" id="2778876"/>
    <lineage>
        <taxon>Bacteria</taxon>
        <taxon>Pseudomonadati</taxon>
        <taxon>Pseudomonadota</taxon>
        <taxon>Betaproteobacteria</taxon>
        <taxon>Nitrosomonadales</taxon>
        <taxon>Methylophilaceae</taxon>
        <taxon>Methyloradius</taxon>
    </lineage>
</organism>
<evidence type="ECO:0000313" key="10">
    <source>
        <dbReference type="Proteomes" id="UP000826722"/>
    </source>
</evidence>
<dbReference type="AlphaFoldDB" id="A0A8D5FXR8"/>
<dbReference type="GO" id="GO:0005524">
    <property type="term" value="F:ATP binding"/>
    <property type="evidence" value="ECO:0007669"/>
    <property type="project" value="UniProtKB-KW"/>
</dbReference>
<keyword evidence="10" id="KW-1185">Reference proteome</keyword>
<evidence type="ECO:0000256" key="1">
    <source>
        <dbReference type="ARBA" id="ARBA00000085"/>
    </source>
</evidence>
<dbReference type="EMBL" id="AP024110">
    <property type="protein sequence ID" value="BCM23972.1"/>
    <property type="molecule type" value="Genomic_DNA"/>
</dbReference>
<dbReference type="KEGG" id="mpau:ZMTM_02310"/>
<feature type="transmembrane region" description="Helical" evidence="7">
    <location>
        <begin position="91"/>
        <end position="113"/>
    </location>
</feature>
<evidence type="ECO:0000256" key="4">
    <source>
        <dbReference type="ARBA" id="ARBA00022741"/>
    </source>
</evidence>
<dbReference type="InterPro" id="IPR003594">
    <property type="entry name" value="HATPase_dom"/>
</dbReference>
<proteinExistence type="predicted"/>
<keyword evidence="7" id="KW-0472">Membrane</keyword>
<dbReference type="EC" id="2.7.13.3" evidence="2"/>
<sequence>MLLSLHALLINGLGNSLQTALIICHLGFFLLWQPVLHTKDKLSIRSILLLVAAGIVMVFFLSWWVIAFWLCALFALLGGRVFSTQAKSARLGYLLAASYLVGVLLMWVVPKLLNTSAELEAAKFLIEYLLPLIPIGIGFTKAAEEESGQPPILDFFYTLLLLMLAVILVLGSFAIQASSQAMYGEILVKTLLGLAIALAGISLLWNPRAGFSGVGQLLSRYLLSVGLPFEQWIRNIAELGESTSNAGEFTNAAMKELLTLPWVTGLKWDTLDGNGELGEQEKYQANLDFYDFHLTIFSKLPLTPALTIHLKLLSQILGEFYEAKRREETLRQTVYMQAIYETGSRLTHDIKNLVQSMSALCGAAEQAQEADSERLLALFRKQLPLLNQRLARTLEKLETPNKESSRFAKLSSWWNALRERYAEHYISFVTTEIAKTDVDVELLDSVLENLLQNAIEKRKMDTSIAISVEITAVQGVTIEVTDTGKPMPKHVAEHLFKKQVSSENGLGVGLYHAGKQAQQSGYELSLIDNRQGTVRFRLNKA</sequence>
<evidence type="ECO:0000256" key="5">
    <source>
        <dbReference type="ARBA" id="ARBA00022777"/>
    </source>
</evidence>
<reference evidence="9" key="1">
    <citation type="journal article" date="2021" name="Arch. Microbiol.">
        <title>Methyloradius palustris gen. nov., sp. nov., a methanol-oxidizing bacterium isolated from snow.</title>
        <authorList>
            <person name="Miyadera T."/>
            <person name="Kojima H."/>
            <person name="Fukui M."/>
        </authorList>
    </citation>
    <scope>NUCLEOTIDE SEQUENCE</scope>
    <source>
        <strain evidence="9">Zm11</strain>
    </source>
</reference>
<feature type="transmembrane region" description="Helical" evidence="7">
    <location>
        <begin position="155"/>
        <end position="174"/>
    </location>
</feature>
<feature type="domain" description="Histidine kinase/HSP90-like ATPase" evidence="8">
    <location>
        <begin position="438"/>
        <end position="541"/>
    </location>
</feature>
<keyword evidence="4" id="KW-0547">Nucleotide-binding</keyword>
<dbReference type="InterPro" id="IPR036890">
    <property type="entry name" value="HATPase_C_sf"/>
</dbReference>
<name>A0A8D5FXR8_9PROT</name>
<evidence type="ECO:0000256" key="7">
    <source>
        <dbReference type="SAM" id="Phobius"/>
    </source>
</evidence>
<accession>A0A8D5FXR8</accession>
<evidence type="ECO:0000259" key="8">
    <source>
        <dbReference type="SMART" id="SM00387"/>
    </source>
</evidence>
<keyword evidence="6" id="KW-0067">ATP-binding</keyword>